<dbReference type="InterPro" id="IPR025085">
    <property type="entry name" value="pPIWI_RE_X"/>
</dbReference>
<sequence>MNPLVRIAAYEADPASGDWLKTFRTIKFSDEWRDEALALHALSWRGADERLTLPIAQLNSLLRAAAPGVIATGRGAATDANTPWLYATNEVPADLVAALVNTWVATLGPGKPNPDPKRQAELEEAVFKVQASLVGSMPSWSESSVNLTAADLSPGGTALPDRPLYQVVPEVLAAELARRPYRDGDEELHFRVVTRDQGAELVSWPPRPFTKKGRQWYYSCVITLTVQTVPFTSRFRVHVGTGVRRWATGGRFQVPANRGVGAYLAVAPPWSTGHGHTPRLSNNFIDYFERGNRHAWRSRSTVELLPELDIVRTYPSAFELVSDPDRWLDGVDGLTAAVVHSNGLTDHEVKAGVGPTERARLDRWVELGLQPWFRRVTDLERTGHRAKPAIRPKPRWTKVEGDDAATEARRMAAHAEAAREAALARRAALGAALDGAPLEVHLLWQNERTRDKLISVMCDLLDLPELDVETLENWHWGTENLRIRVVARKFDSAEASALSVPKATGIERARLVAEAINGRRRRVRRLFETDLDPVRTAGLVFVELHNREAFTAADSDPKTAIRLGCADAGRLSQFISKRDDDDGELLIRARSSWLDGLRQLGAITTAAHRVDGVPDGTQVAALWMANRRADGVTRRAHRELVVVRLEQRNGHYHLEAWHDEEKQWMPYRRYLVELPKKTAMRSPGRKSLRDQRWVVERQVRSVLYQLRNRPTMLLANSENLRWWWSWISNRELVRDMIGFGDDPPQRLAAWGPDLRLVLIRNAGGRDEVPQWYAPAPDDKSAGFAAGIWRQRDAGSDNRVFASLTDVPASAKTTKRTALKILTGPEWTRSPGKAMWNPRYVEITVAGCLSEGALAVSGRADVAPDNPADWAALAHQFRLIDDYVPLSQPAALHWAALAEEYMLPTVSVS</sequence>
<evidence type="ECO:0000259" key="2">
    <source>
        <dbReference type="Pfam" id="PF13111"/>
    </source>
</evidence>
<dbReference type="RefSeq" id="WP_310302367.1">
    <property type="nucleotide sequence ID" value="NZ_BAAAXB010000001.1"/>
</dbReference>
<accession>A0ABU1PM71</accession>
<dbReference type="InterPro" id="IPR040496">
    <property type="entry name" value="MID_pPIWI_RE"/>
</dbReference>
<organism evidence="4 5">
    <name type="scientific">Saccharothrix longispora</name>
    <dbReference type="NCBI Taxonomy" id="33920"/>
    <lineage>
        <taxon>Bacteria</taxon>
        <taxon>Bacillati</taxon>
        <taxon>Actinomycetota</taxon>
        <taxon>Actinomycetes</taxon>
        <taxon>Pseudonocardiales</taxon>
        <taxon>Pseudonocardiaceae</taxon>
        <taxon>Saccharothrix</taxon>
    </lineage>
</organism>
<comment type="caution">
    <text evidence="4">The sequence shown here is derived from an EMBL/GenBank/DDBJ whole genome shotgun (WGS) entry which is preliminary data.</text>
</comment>
<feature type="domain" description="Prokaryotic pPIWI-RE MID" evidence="3">
    <location>
        <begin position="478"/>
        <end position="608"/>
    </location>
</feature>
<evidence type="ECO:0000259" key="1">
    <source>
        <dbReference type="Pfam" id="PF13032"/>
    </source>
</evidence>
<dbReference type="Pfam" id="PF18157">
    <property type="entry name" value="MID_pPIWI_RE"/>
    <property type="match status" value="1"/>
</dbReference>
<feature type="domain" description="pPIWI-RE module N-terminal" evidence="2">
    <location>
        <begin position="9"/>
        <end position="414"/>
    </location>
</feature>
<reference evidence="4 5" key="1">
    <citation type="submission" date="2023-07" db="EMBL/GenBank/DDBJ databases">
        <title>Sequencing the genomes of 1000 actinobacteria strains.</title>
        <authorList>
            <person name="Klenk H.-P."/>
        </authorList>
    </citation>
    <scope>NUCLEOTIDE SEQUENCE [LARGE SCALE GENOMIC DNA]</scope>
    <source>
        <strain evidence="4 5">DSM 43749</strain>
    </source>
</reference>
<evidence type="ECO:0008006" key="6">
    <source>
        <dbReference type="Google" id="ProtNLM"/>
    </source>
</evidence>
<evidence type="ECO:0000313" key="5">
    <source>
        <dbReference type="Proteomes" id="UP001268819"/>
    </source>
</evidence>
<name>A0ABU1PM71_9PSEU</name>
<dbReference type="InterPro" id="IPR024996">
    <property type="entry name" value="RNaseH_pPIWI_RE"/>
</dbReference>
<dbReference type="Pfam" id="PF13032">
    <property type="entry name" value="RNaseH_pPIWI_RE"/>
    <property type="match status" value="1"/>
</dbReference>
<evidence type="ECO:0000259" key="3">
    <source>
        <dbReference type="Pfam" id="PF18157"/>
    </source>
</evidence>
<evidence type="ECO:0000313" key="4">
    <source>
        <dbReference type="EMBL" id="MDR6591762.1"/>
    </source>
</evidence>
<proteinExistence type="predicted"/>
<feature type="domain" description="pPIWI-RE RNaseH" evidence="1">
    <location>
        <begin position="620"/>
        <end position="903"/>
    </location>
</feature>
<dbReference type="Proteomes" id="UP001268819">
    <property type="component" value="Unassembled WGS sequence"/>
</dbReference>
<gene>
    <name evidence="4" type="ORF">J2S66_000146</name>
</gene>
<keyword evidence="5" id="KW-1185">Reference proteome</keyword>
<protein>
    <recommendedName>
        <fullName evidence="6">DUF3962 domain-containing protein</fullName>
    </recommendedName>
</protein>
<dbReference type="Pfam" id="PF13111">
    <property type="entry name" value="pPIWI_RE_X"/>
    <property type="match status" value="1"/>
</dbReference>
<dbReference type="EMBL" id="JAVDSG010000001">
    <property type="protein sequence ID" value="MDR6591762.1"/>
    <property type="molecule type" value="Genomic_DNA"/>
</dbReference>